<comment type="caution">
    <text evidence="2">The sequence shown here is derived from an EMBL/GenBank/DDBJ whole genome shotgun (WGS) entry which is preliminary data.</text>
</comment>
<feature type="region of interest" description="Disordered" evidence="1">
    <location>
        <begin position="61"/>
        <end position="92"/>
    </location>
</feature>
<proteinExistence type="predicted"/>
<organism evidence="2 3">
    <name type="scientific">Actinoplanes cyaneus</name>
    <dbReference type="NCBI Taxonomy" id="52696"/>
    <lineage>
        <taxon>Bacteria</taxon>
        <taxon>Bacillati</taxon>
        <taxon>Actinomycetota</taxon>
        <taxon>Actinomycetes</taxon>
        <taxon>Micromonosporales</taxon>
        <taxon>Micromonosporaceae</taxon>
        <taxon>Actinoplanes</taxon>
    </lineage>
</organism>
<accession>A0A919IIW9</accession>
<gene>
    <name evidence="2" type="ORF">Acy02nite_47510</name>
</gene>
<sequence length="92" mass="9918">MKAFWFRYDAVLQAVLAGEHRLLVSNPLETGRHVRKVQQALLDSGFALPVHGRSLLEQGEAAAGVVEEQTERGDRGLPHPTGGTSLGGMGDR</sequence>
<name>A0A919IIW9_9ACTN</name>
<reference evidence="2" key="1">
    <citation type="submission" date="2021-01" db="EMBL/GenBank/DDBJ databases">
        <title>Whole genome shotgun sequence of Actinoplanes cyaneus NBRC 14990.</title>
        <authorList>
            <person name="Komaki H."/>
            <person name="Tamura T."/>
        </authorList>
    </citation>
    <scope>NUCLEOTIDE SEQUENCE</scope>
    <source>
        <strain evidence="2">NBRC 14990</strain>
    </source>
</reference>
<keyword evidence="3" id="KW-1185">Reference proteome</keyword>
<dbReference type="EMBL" id="BOMH01000036">
    <property type="protein sequence ID" value="GID66870.1"/>
    <property type="molecule type" value="Genomic_DNA"/>
</dbReference>
<dbReference type="AlphaFoldDB" id="A0A919IIW9"/>
<dbReference type="Proteomes" id="UP000619479">
    <property type="component" value="Unassembled WGS sequence"/>
</dbReference>
<dbReference type="RefSeq" id="WP_203743954.1">
    <property type="nucleotide sequence ID" value="NZ_BAAAUC010000001.1"/>
</dbReference>
<evidence type="ECO:0000313" key="2">
    <source>
        <dbReference type="EMBL" id="GID66870.1"/>
    </source>
</evidence>
<evidence type="ECO:0000313" key="3">
    <source>
        <dbReference type="Proteomes" id="UP000619479"/>
    </source>
</evidence>
<protein>
    <submittedName>
        <fullName evidence="2">Uncharacterized protein</fullName>
    </submittedName>
</protein>
<evidence type="ECO:0000256" key="1">
    <source>
        <dbReference type="SAM" id="MobiDB-lite"/>
    </source>
</evidence>